<evidence type="ECO:0000256" key="1">
    <source>
        <dbReference type="SAM" id="MobiDB-lite"/>
    </source>
</evidence>
<dbReference type="Gene3D" id="3.40.50.720">
    <property type="entry name" value="NAD(P)-binding Rossmann-like Domain"/>
    <property type="match status" value="1"/>
</dbReference>
<evidence type="ECO:0000313" key="3">
    <source>
        <dbReference type="Proteomes" id="UP001521931"/>
    </source>
</evidence>
<keyword evidence="3" id="KW-1185">Reference proteome</keyword>
<protein>
    <recommendedName>
        <fullName evidence="4">TOMM leader peptide-binding protein</fullName>
    </recommendedName>
</protein>
<comment type="caution">
    <text evidence="2">The sequence shown here is derived from an EMBL/GenBank/DDBJ whole genome shotgun (WGS) entry which is preliminary data.</text>
</comment>
<dbReference type="RefSeq" id="WP_029210389.1">
    <property type="nucleotide sequence ID" value="NZ_DAMCTM010000005.1"/>
</dbReference>
<reference evidence="2 3" key="1">
    <citation type="submission" date="2022-02" db="EMBL/GenBank/DDBJ databases">
        <title>Uncovering new skin microbiome diversity through culturing and metagenomics.</title>
        <authorList>
            <person name="Conlan S."/>
            <person name="Deming C."/>
            <person name="Nisc Comparative Sequencing Program N."/>
            <person name="Segre J.A."/>
        </authorList>
    </citation>
    <scope>NUCLEOTIDE SEQUENCE [LARGE SCALE GENOMIC DNA]</scope>
    <source>
        <strain evidence="2 3">ACRQZ</strain>
    </source>
</reference>
<sequence>MTRCERPTLRPGLRLLDRGGDELQLGAHHPTAMVLAGLSAADREVVMALDGTRSRADLQLVYVRHGEDDSRLGDLLDLLTAHGLLDPRSPGGGRPRDVLRLPAPGVDSSSDASDLARVPVLVAGIGDLAEQVASALRRQHPRLHVQDELAPTHLPSPSAGTAARDSRRPPALAVLVADGAIDPVVARQWAPWAMVLPVVVADGSVTVGPLWGGLADPCPLCLDRYRTDRDPAWPRLLAQLTTRRLDGLPRPARTDPTTTALAVGAAAAHARDAVTRRRLPVGFTTEVHDADPVPRQRTWSVHPRCLTHLPAQVSLAG</sequence>
<feature type="region of interest" description="Disordered" evidence="1">
    <location>
        <begin position="144"/>
        <end position="167"/>
    </location>
</feature>
<dbReference type="EMBL" id="JAKRCV010000082">
    <property type="protein sequence ID" value="MCG7323525.1"/>
    <property type="molecule type" value="Genomic_DNA"/>
</dbReference>
<gene>
    <name evidence="2" type="ORF">MHL29_16740</name>
</gene>
<name>A0ABS9Q8C3_9MICO</name>
<evidence type="ECO:0000313" key="2">
    <source>
        <dbReference type="EMBL" id="MCG7323525.1"/>
    </source>
</evidence>
<dbReference type="Proteomes" id="UP001521931">
    <property type="component" value="Unassembled WGS sequence"/>
</dbReference>
<evidence type="ECO:0008006" key="4">
    <source>
        <dbReference type="Google" id="ProtNLM"/>
    </source>
</evidence>
<organism evidence="2 3">
    <name type="scientific">Arsenicicoccus bolidensis</name>
    <dbReference type="NCBI Taxonomy" id="229480"/>
    <lineage>
        <taxon>Bacteria</taxon>
        <taxon>Bacillati</taxon>
        <taxon>Actinomycetota</taxon>
        <taxon>Actinomycetes</taxon>
        <taxon>Micrococcales</taxon>
        <taxon>Intrasporangiaceae</taxon>
        <taxon>Arsenicicoccus</taxon>
    </lineage>
</organism>
<accession>A0ABS9Q8C3</accession>
<proteinExistence type="predicted"/>